<organism evidence="4 5">
    <name type="scientific">Mya arenaria</name>
    <name type="common">Soft-shell clam</name>
    <dbReference type="NCBI Taxonomy" id="6604"/>
    <lineage>
        <taxon>Eukaryota</taxon>
        <taxon>Metazoa</taxon>
        <taxon>Spiralia</taxon>
        <taxon>Lophotrochozoa</taxon>
        <taxon>Mollusca</taxon>
        <taxon>Bivalvia</taxon>
        <taxon>Autobranchia</taxon>
        <taxon>Heteroconchia</taxon>
        <taxon>Euheterodonta</taxon>
        <taxon>Imparidentia</taxon>
        <taxon>Neoheterodontei</taxon>
        <taxon>Myida</taxon>
        <taxon>Myoidea</taxon>
        <taxon>Myidae</taxon>
        <taxon>Mya</taxon>
    </lineage>
</organism>
<evidence type="ECO:0000256" key="2">
    <source>
        <dbReference type="SAM" id="MobiDB-lite"/>
    </source>
</evidence>
<name>A0ABY7EIR2_MYAAR</name>
<sequence>MAMDKAIVPSLNDNSTDMASQPKDLDHHYSPSRWSHRMGADEVIKAHIKSLKDGSEAAKQGNLDCEIGFPYGESENERLDIFGAQTLPGGAPIFVYIHGGYWQDLSREMSSFMATTFCRAGAVVAAIGYELAPKVNMAEIIRQVTKAVSFVLTMATRRGSSGVYLCGHSAGGHLAAMMLAHNWMDTCMVSPSLIRGAVLVSGVYDLTPIVSTYVNKPLKMSKSDAVQHSPITHIDNITQYSQNRRILVAFGDHDPPEFQRQSTEFNTSMIQGGNHSAMMIVPDCDHFNVIENLQKEDYILTQEMLRIMGLNVGNILETMDKASISN</sequence>
<dbReference type="Pfam" id="PF20434">
    <property type="entry name" value="BD-FAE"/>
    <property type="match status" value="1"/>
</dbReference>
<evidence type="ECO:0000313" key="4">
    <source>
        <dbReference type="EMBL" id="WAR08822.1"/>
    </source>
</evidence>
<evidence type="ECO:0000313" key="5">
    <source>
        <dbReference type="Proteomes" id="UP001164746"/>
    </source>
</evidence>
<dbReference type="Proteomes" id="UP001164746">
    <property type="component" value="Chromosome 6"/>
</dbReference>
<feature type="domain" description="BD-FAE-like" evidence="3">
    <location>
        <begin position="79"/>
        <end position="267"/>
    </location>
</feature>
<dbReference type="SUPFAM" id="SSF53474">
    <property type="entry name" value="alpha/beta-Hydrolases"/>
    <property type="match status" value="1"/>
</dbReference>
<feature type="region of interest" description="Disordered" evidence="2">
    <location>
        <begin position="1"/>
        <end position="30"/>
    </location>
</feature>
<reference evidence="4" key="1">
    <citation type="submission" date="2022-11" db="EMBL/GenBank/DDBJ databases">
        <title>Centuries of genome instability and evolution in soft-shell clam transmissible cancer (bioRxiv).</title>
        <authorList>
            <person name="Hart S.F.M."/>
            <person name="Yonemitsu M.A."/>
            <person name="Giersch R.M."/>
            <person name="Beal B.F."/>
            <person name="Arriagada G."/>
            <person name="Davis B.W."/>
            <person name="Ostrander E.A."/>
            <person name="Goff S.P."/>
            <person name="Metzger M.J."/>
        </authorList>
    </citation>
    <scope>NUCLEOTIDE SEQUENCE</scope>
    <source>
        <strain evidence="4">MELC-2E11</strain>
        <tissue evidence="4">Siphon/mantle</tissue>
    </source>
</reference>
<dbReference type="Gene3D" id="3.40.50.1820">
    <property type="entry name" value="alpha/beta hydrolase"/>
    <property type="match status" value="1"/>
</dbReference>
<evidence type="ECO:0000259" key="3">
    <source>
        <dbReference type="Pfam" id="PF20434"/>
    </source>
</evidence>
<proteinExistence type="predicted"/>
<gene>
    <name evidence="4" type="ORF">MAR_018780</name>
</gene>
<accession>A0ABY7EIR2</accession>
<dbReference type="EMBL" id="CP111017">
    <property type="protein sequence ID" value="WAR08822.1"/>
    <property type="molecule type" value="Genomic_DNA"/>
</dbReference>
<dbReference type="InterPro" id="IPR029058">
    <property type="entry name" value="AB_hydrolase_fold"/>
</dbReference>
<protein>
    <submittedName>
        <fullName evidence="4">KFA-like protein</fullName>
    </submittedName>
</protein>
<dbReference type="PANTHER" id="PTHR48081:SF33">
    <property type="entry name" value="KYNURENINE FORMAMIDASE"/>
    <property type="match status" value="1"/>
</dbReference>
<dbReference type="PANTHER" id="PTHR48081">
    <property type="entry name" value="AB HYDROLASE SUPERFAMILY PROTEIN C4A8.06C"/>
    <property type="match status" value="1"/>
</dbReference>
<keyword evidence="5" id="KW-1185">Reference proteome</keyword>
<evidence type="ECO:0000256" key="1">
    <source>
        <dbReference type="ARBA" id="ARBA00022801"/>
    </source>
</evidence>
<dbReference type="InterPro" id="IPR049492">
    <property type="entry name" value="BD-FAE-like_dom"/>
</dbReference>
<dbReference type="InterPro" id="IPR050300">
    <property type="entry name" value="GDXG_lipolytic_enzyme"/>
</dbReference>
<keyword evidence="1" id="KW-0378">Hydrolase</keyword>